<gene>
    <name evidence="2" type="ORF">DI603_15030</name>
</gene>
<reference evidence="2 3" key="1">
    <citation type="submission" date="2017-08" db="EMBL/GenBank/DDBJ databases">
        <title>Infants hospitalized years apart are colonized by the same room-sourced microbial strains.</title>
        <authorList>
            <person name="Brooks B."/>
            <person name="Olm M.R."/>
            <person name="Firek B.A."/>
            <person name="Baker R."/>
            <person name="Thomas B.C."/>
            <person name="Morowitz M.J."/>
            <person name="Banfield J.F."/>
        </authorList>
    </citation>
    <scope>NUCLEOTIDE SEQUENCE [LARGE SCALE GENOMIC DNA]</scope>
    <source>
        <strain evidence="2">S2_012_000_R2_81</strain>
    </source>
</reference>
<dbReference type="AlphaFoldDB" id="A0A2W5DEY2"/>
<evidence type="ECO:0000313" key="2">
    <source>
        <dbReference type="EMBL" id="PZP30435.1"/>
    </source>
</evidence>
<keyword evidence="1" id="KW-0472">Membrane</keyword>
<organism evidence="2 3">
    <name type="scientific">Roseateles depolymerans</name>
    <dbReference type="NCBI Taxonomy" id="76731"/>
    <lineage>
        <taxon>Bacteria</taxon>
        <taxon>Pseudomonadati</taxon>
        <taxon>Pseudomonadota</taxon>
        <taxon>Betaproteobacteria</taxon>
        <taxon>Burkholderiales</taxon>
        <taxon>Sphaerotilaceae</taxon>
        <taxon>Roseateles</taxon>
    </lineage>
</organism>
<feature type="transmembrane region" description="Helical" evidence="1">
    <location>
        <begin position="87"/>
        <end position="111"/>
    </location>
</feature>
<sequence>MTLTLAPDKIAHLKAGAKAAAFGALVAFVLALVMLYALQVPAPLRLPLLLICTGLGALIAGASAGITKEKADQADNEIHPGMHGVELGDALATTAPGALACAACLVLAVLVHQGMAGLGAWT</sequence>
<feature type="transmembrane region" description="Helical" evidence="1">
    <location>
        <begin position="44"/>
        <end position="66"/>
    </location>
</feature>
<keyword evidence="1" id="KW-1133">Transmembrane helix</keyword>
<evidence type="ECO:0000313" key="3">
    <source>
        <dbReference type="Proteomes" id="UP000249633"/>
    </source>
</evidence>
<proteinExistence type="predicted"/>
<protein>
    <submittedName>
        <fullName evidence="2">Uncharacterized protein</fullName>
    </submittedName>
</protein>
<evidence type="ECO:0000256" key="1">
    <source>
        <dbReference type="SAM" id="Phobius"/>
    </source>
</evidence>
<dbReference type="EMBL" id="QFOD01000014">
    <property type="protein sequence ID" value="PZP30435.1"/>
    <property type="molecule type" value="Genomic_DNA"/>
</dbReference>
<feature type="transmembrane region" description="Helical" evidence="1">
    <location>
        <begin position="19"/>
        <end position="38"/>
    </location>
</feature>
<accession>A0A2W5DEY2</accession>
<comment type="caution">
    <text evidence="2">The sequence shown here is derived from an EMBL/GenBank/DDBJ whole genome shotgun (WGS) entry which is preliminary data.</text>
</comment>
<name>A0A2W5DEY2_9BURK</name>
<keyword evidence="1" id="KW-0812">Transmembrane</keyword>
<dbReference type="Proteomes" id="UP000249633">
    <property type="component" value="Unassembled WGS sequence"/>
</dbReference>